<dbReference type="EMBL" id="NCKW01004093">
    <property type="protein sequence ID" value="POM75069.1"/>
    <property type="molecule type" value="Genomic_DNA"/>
</dbReference>
<sequence length="152" mass="17324">MHLSFVGIAVITISLVVSMASSEANQPTMIASNDGQSNTDKRFLRNLKLTDKTTANDEERGLFGDFAKSDLKKMLKRESFKLEMFKKWDAHTVGHIREKLGVDPLNTRWESLLFDYLNVYKKAGDEVVRHANNAKKVKFAKKAQARIYRTNS</sequence>
<evidence type="ECO:0000313" key="6">
    <source>
        <dbReference type="EMBL" id="POM75069.1"/>
    </source>
</evidence>
<evidence type="ECO:0000256" key="2">
    <source>
        <dbReference type="ARBA" id="ARBA00010400"/>
    </source>
</evidence>
<reference evidence="6 7" key="1">
    <citation type="journal article" date="2017" name="Genome Biol. Evol.">
        <title>Phytophthora megakarya and P. palmivora, closely related causal agents of cacao black pod rot, underwent increases in genome sizes and gene numbers by different mechanisms.</title>
        <authorList>
            <person name="Ali S.S."/>
            <person name="Shao J."/>
            <person name="Lary D.J."/>
            <person name="Kronmiller B."/>
            <person name="Shen D."/>
            <person name="Strem M.D."/>
            <person name="Amoako-Attah I."/>
            <person name="Akrofi A.Y."/>
            <person name="Begoude B.A."/>
            <person name="Ten Hoopen G.M."/>
            <person name="Coulibaly K."/>
            <person name="Kebe B.I."/>
            <person name="Melnick R.L."/>
            <person name="Guiltinan M.J."/>
            <person name="Tyler B.M."/>
            <person name="Meinhardt L.W."/>
            <person name="Bailey B.A."/>
        </authorList>
    </citation>
    <scope>NUCLEOTIDE SEQUENCE [LARGE SCALE GENOMIC DNA]</scope>
    <source>
        <strain evidence="7">sbr112.9</strain>
    </source>
</reference>
<evidence type="ECO:0000256" key="1">
    <source>
        <dbReference type="ARBA" id="ARBA00004613"/>
    </source>
</evidence>
<evidence type="ECO:0000256" key="3">
    <source>
        <dbReference type="ARBA" id="ARBA00022525"/>
    </source>
</evidence>
<comment type="similarity">
    <text evidence="2 5">Belongs to the RxLR effector family.</text>
</comment>
<protein>
    <recommendedName>
        <fullName evidence="5">RxLR effector protein</fullName>
    </recommendedName>
</protein>
<dbReference type="Proteomes" id="UP000237271">
    <property type="component" value="Unassembled WGS sequence"/>
</dbReference>
<dbReference type="GO" id="GO:0005576">
    <property type="term" value="C:extracellular region"/>
    <property type="evidence" value="ECO:0007669"/>
    <property type="project" value="UniProtKB-SubCell"/>
</dbReference>
<dbReference type="OrthoDB" id="129136at2759"/>
<evidence type="ECO:0000313" key="7">
    <source>
        <dbReference type="Proteomes" id="UP000237271"/>
    </source>
</evidence>
<evidence type="ECO:0000256" key="5">
    <source>
        <dbReference type="RuleBase" id="RU367124"/>
    </source>
</evidence>
<gene>
    <name evidence="6" type="ORF">PHPALM_7875</name>
</gene>
<comment type="domain">
    <text evidence="5">The RxLR-dEER motif acts to carry the protein into the host cell cytoplasm through binding to cell surface phosphatidylinositol-3-phosphate.</text>
</comment>
<comment type="function">
    <text evidence="5">Effector that suppresses plant defense responses during pathogen infection.</text>
</comment>
<dbReference type="InterPro" id="IPR031825">
    <property type="entry name" value="RXLR"/>
</dbReference>
<name>A0A2P4YBK9_9STRA</name>
<keyword evidence="3 5" id="KW-0964">Secreted</keyword>
<comment type="caution">
    <text evidence="6">The sequence shown here is derived from an EMBL/GenBank/DDBJ whole genome shotgun (WGS) entry which is preliminary data.</text>
</comment>
<organism evidence="6 7">
    <name type="scientific">Phytophthora palmivora</name>
    <dbReference type="NCBI Taxonomy" id="4796"/>
    <lineage>
        <taxon>Eukaryota</taxon>
        <taxon>Sar</taxon>
        <taxon>Stramenopiles</taxon>
        <taxon>Oomycota</taxon>
        <taxon>Peronosporomycetes</taxon>
        <taxon>Peronosporales</taxon>
        <taxon>Peronosporaceae</taxon>
        <taxon>Phytophthora</taxon>
    </lineage>
</organism>
<keyword evidence="7" id="KW-1185">Reference proteome</keyword>
<evidence type="ECO:0000256" key="4">
    <source>
        <dbReference type="ARBA" id="ARBA00022729"/>
    </source>
</evidence>
<dbReference type="Pfam" id="PF16810">
    <property type="entry name" value="RXLR"/>
    <property type="match status" value="1"/>
</dbReference>
<accession>A0A2P4YBK9</accession>
<comment type="subcellular location">
    <subcellularLocation>
        <location evidence="1 5">Secreted</location>
    </subcellularLocation>
</comment>
<feature type="chain" id="PRO_5028521005" description="RxLR effector protein" evidence="5">
    <location>
        <begin position="25"/>
        <end position="152"/>
    </location>
</feature>
<keyword evidence="4 5" id="KW-0732">Signal</keyword>
<dbReference type="AlphaFoldDB" id="A0A2P4YBK9"/>
<proteinExistence type="inferred from homology"/>
<feature type="signal peptide" evidence="5">
    <location>
        <begin position="1"/>
        <end position="24"/>
    </location>
</feature>